<dbReference type="GO" id="GO:0043565">
    <property type="term" value="F:sequence-specific DNA binding"/>
    <property type="evidence" value="ECO:0007669"/>
    <property type="project" value="InterPro"/>
</dbReference>
<feature type="region of interest" description="Disordered" evidence="7">
    <location>
        <begin position="417"/>
        <end position="470"/>
    </location>
</feature>
<gene>
    <name evidence="9" type="ORF">CANARDRAFT_30009</name>
</gene>
<proteinExistence type="predicted"/>
<evidence type="ECO:0000256" key="7">
    <source>
        <dbReference type="SAM" id="MobiDB-lite"/>
    </source>
</evidence>
<feature type="compositionally biased region" description="Polar residues" evidence="7">
    <location>
        <begin position="239"/>
        <end position="253"/>
    </location>
</feature>
<name>A0A1E4SV55_9ASCO</name>
<keyword evidence="10" id="KW-1185">Reference proteome</keyword>
<evidence type="ECO:0000256" key="4">
    <source>
        <dbReference type="ARBA" id="ARBA00023015"/>
    </source>
</evidence>
<keyword evidence="5" id="KW-0804">Transcription</keyword>
<organism evidence="9 10">
    <name type="scientific">[Candida] arabinofermentans NRRL YB-2248</name>
    <dbReference type="NCBI Taxonomy" id="983967"/>
    <lineage>
        <taxon>Eukaryota</taxon>
        <taxon>Fungi</taxon>
        <taxon>Dikarya</taxon>
        <taxon>Ascomycota</taxon>
        <taxon>Saccharomycotina</taxon>
        <taxon>Pichiomycetes</taxon>
        <taxon>Pichiales</taxon>
        <taxon>Pichiaceae</taxon>
        <taxon>Ogataea</taxon>
        <taxon>Ogataea/Candida clade</taxon>
    </lineage>
</organism>
<dbReference type="PANTHER" id="PTHR47172:SF24">
    <property type="entry name" value="GATA ZINC FINGER DOMAIN-CONTAINING PROTEIN 14-RELATED"/>
    <property type="match status" value="1"/>
</dbReference>
<dbReference type="CDD" id="cd00202">
    <property type="entry name" value="ZnF_GATA"/>
    <property type="match status" value="1"/>
</dbReference>
<evidence type="ECO:0000259" key="8">
    <source>
        <dbReference type="PROSITE" id="PS50114"/>
    </source>
</evidence>
<reference evidence="10" key="1">
    <citation type="submission" date="2016-04" db="EMBL/GenBank/DDBJ databases">
        <title>Comparative genomics of biotechnologically important yeasts.</title>
        <authorList>
            <consortium name="DOE Joint Genome Institute"/>
            <person name="Riley R."/>
            <person name="Haridas S."/>
            <person name="Wolfe K.H."/>
            <person name="Lopes M.R."/>
            <person name="Hittinger C.T."/>
            <person name="Goker M."/>
            <person name="Salamov A."/>
            <person name="Wisecaver J."/>
            <person name="Long T.M."/>
            <person name="Aerts A.L."/>
            <person name="Barry K."/>
            <person name="Choi C."/>
            <person name="Clum A."/>
            <person name="Coughlan A.Y."/>
            <person name="Deshpande S."/>
            <person name="Douglass A.P."/>
            <person name="Hanson S.J."/>
            <person name="Klenk H.-P."/>
            <person name="Labutti K."/>
            <person name="Lapidus A."/>
            <person name="Lindquist E."/>
            <person name="Lipzen A."/>
            <person name="Meier-Kolthoff J.P."/>
            <person name="Ohm R.A."/>
            <person name="Otillar R.P."/>
            <person name="Pangilinan J."/>
            <person name="Peng Y."/>
            <person name="Rokas A."/>
            <person name="Rosa C.A."/>
            <person name="Scheuner C."/>
            <person name="Sibirny A.A."/>
            <person name="Slot J.C."/>
            <person name="Stielow J.B."/>
            <person name="Sun H."/>
            <person name="Kurtzman C.P."/>
            <person name="Blackwell M."/>
            <person name="Grigoriev I.V."/>
            <person name="Jeffries T.W."/>
        </authorList>
    </citation>
    <scope>NUCLEOTIDE SEQUENCE [LARGE SCALE GENOMIC DNA]</scope>
    <source>
        <strain evidence="10">NRRL YB-2248</strain>
    </source>
</reference>
<keyword evidence="4" id="KW-0805">Transcription regulation</keyword>
<keyword evidence="3" id="KW-0862">Zinc</keyword>
<evidence type="ECO:0000256" key="5">
    <source>
        <dbReference type="ARBA" id="ARBA00023163"/>
    </source>
</evidence>
<evidence type="ECO:0000313" key="9">
    <source>
        <dbReference type="EMBL" id="ODV83384.1"/>
    </source>
</evidence>
<evidence type="ECO:0000256" key="3">
    <source>
        <dbReference type="ARBA" id="ARBA00022833"/>
    </source>
</evidence>
<dbReference type="STRING" id="983967.A0A1E4SV55"/>
<dbReference type="EMBL" id="KV453864">
    <property type="protein sequence ID" value="ODV83384.1"/>
    <property type="molecule type" value="Genomic_DNA"/>
</dbReference>
<protein>
    <recommendedName>
        <fullName evidence="8">GATA-type domain-containing protein</fullName>
    </recommendedName>
</protein>
<feature type="domain" description="GATA-type" evidence="8">
    <location>
        <begin position="516"/>
        <end position="570"/>
    </location>
</feature>
<feature type="region of interest" description="Disordered" evidence="7">
    <location>
        <begin position="239"/>
        <end position="329"/>
    </location>
</feature>
<keyword evidence="2 6" id="KW-0863">Zinc-finger</keyword>
<evidence type="ECO:0000256" key="6">
    <source>
        <dbReference type="PROSITE-ProRule" id="PRU00094"/>
    </source>
</evidence>
<dbReference type="GO" id="GO:0006355">
    <property type="term" value="P:regulation of DNA-templated transcription"/>
    <property type="evidence" value="ECO:0007669"/>
    <property type="project" value="InterPro"/>
</dbReference>
<feature type="compositionally biased region" description="Polar residues" evidence="7">
    <location>
        <begin position="265"/>
        <end position="291"/>
    </location>
</feature>
<feature type="compositionally biased region" description="Basic and acidic residues" evidence="7">
    <location>
        <begin position="449"/>
        <end position="458"/>
    </location>
</feature>
<dbReference type="PROSITE" id="PS50114">
    <property type="entry name" value="GATA_ZN_FINGER_2"/>
    <property type="match status" value="1"/>
</dbReference>
<dbReference type="InterPro" id="IPR000679">
    <property type="entry name" value="Znf_GATA"/>
</dbReference>
<dbReference type="SUPFAM" id="SSF57716">
    <property type="entry name" value="Glucocorticoid receptor-like (DNA-binding domain)"/>
    <property type="match status" value="1"/>
</dbReference>
<sequence>MEKVGLMNIRLPSFNELTKTFPSGVNESVPRNIPEQRSESEFQPTTEAAIDRGINISNVPTSRNTAGFNPPQFTAVPDLVLHGNPTRPQLHQHQLPLQFSTQPNSLRTPIYVPSPPHQTVFIPLGQHDPSLRENPHGRFASIQYAPAEQYAQRTQQTILESHPLPQHEHQYSPSDTEMYFSRGNFRFPPERSEFPQPGQPQSIVGNFSNVLVAQEHPDRHIHRESQHHIPVHHQDLQYSQYHSSPQNEQNPGQSFYEPNPVNPSHGYSGSQSMFPPSSLPQSENQISFTRQQTRRKNRSSQMLHNRQPRIINDAAQSRTATPSPKTLTHSDQVKGLPILFSRLENYLDNFRVINQFKEEYLLGSEEHEKKRREGMHQLNDINELSESLMKLKSIIDTWKSTPIIETQMIAMDPEVEKHPPFSQETAPQSPVLVVQSTTSDIPSRKRSTRLLEEERNETHTNPSKRIQLHRPSKSEPLITGETAFLKVDPPRPIIVTEAENAPEFDPRGTLQEDLGVTSKTKCMQCGSMNTPEWRKGPTGAKTLCNACGLFHSKLVKQKGVDGAAEIMKIRRETGKGNDRRING</sequence>
<evidence type="ECO:0000313" key="10">
    <source>
        <dbReference type="Proteomes" id="UP000094801"/>
    </source>
</evidence>
<dbReference type="Gene3D" id="3.30.50.10">
    <property type="entry name" value="Erythroid Transcription Factor GATA-1, subunit A"/>
    <property type="match status" value="1"/>
</dbReference>
<feature type="compositionally biased region" description="Polar residues" evidence="7">
    <location>
        <begin position="314"/>
        <end position="329"/>
    </location>
</feature>
<evidence type="ECO:0000256" key="2">
    <source>
        <dbReference type="ARBA" id="ARBA00022771"/>
    </source>
</evidence>
<evidence type="ECO:0000256" key="1">
    <source>
        <dbReference type="ARBA" id="ARBA00022723"/>
    </source>
</evidence>
<dbReference type="Proteomes" id="UP000094801">
    <property type="component" value="Unassembled WGS sequence"/>
</dbReference>
<dbReference type="GO" id="GO:0008270">
    <property type="term" value="F:zinc ion binding"/>
    <property type="evidence" value="ECO:0007669"/>
    <property type="project" value="UniProtKB-KW"/>
</dbReference>
<accession>A0A1E4SV55</accession>
<dbReference type="PROSITE" id="PS00344">
    <property type="entry name" value="GATA_ZN_FINGER_1"/>
    <property type="match status" value="1"/>
</dbReference>
<dbReference type="AlphaFoldDB" id="A0A1E4SV55"/>
<dbReference type="SMART" id="SM00401">
    <property type="entry name" value="ZnF_GATA"/>
    <property type="match status" value="1"/>
</dbReference>
<dbReference type="PANTHER" id="PTHR47172">
    <property type="entry name" value="OS01G0976800 PROTEIN"/>
    <property type="match status" value="1"/>
</dbReference>
<feature type="region of interest" description="Disordered" evidence="7">
    <location>
        <begin position="22"/>
        <end position="44"/>
    </location>
</feature>
<dbReference type="Pfam" id="PF00320">
    <property type="entry name" value="GATA"/>
    <property type="match status" value="1"/>
</dbReference>
<dbReference type="InterPro" id="IPR013088">
    <property type="entry name" value="Znf_NHR/GATA"/>
</dbReference>
<feature type="compositionally biased region" description="Polar residues" evidence="7">
    <location>
        <begin position="422"/>
        <end position="441"/>
    </location>
</feature>
<dbReference type="OrthoDB" id="2162994at2759"/>
<keyword evidence="1" id="KW-0479">Metal-binding</keyword>